<dbReference type="GO" id="GO:0043565">
    <property type="term" value="F:sequence-specific DNA binding"/>
    <property type="evidence" value="ECO:0007669"/>
    <property type="project" value="UniProtKB-ARBA"/>
</dbReference>
<dbReference type="Gene3D" id="1.10.1220.10">
    <property type="entry name" value="Met repressor-like"/>
    <property type="match status" value="1"/>
</dbReference>
<proteinExistence type="predicted"/>
<dbReference type="HOGENOM" id="CLU_3124249_0_0_6"/>
<dbReference type="EMBL" id="CBSZ010000402">
    <property type="protein sequence ID" value="CDH26415.1"/>
    <property type="molecule type" value="Genomic_DNA"/>
</dbReference>
<dbReference type="RefSeq" id="WP_080718415.1">
    <property type="nucleotide sequence ID" value="NZ_CAWLXS010000065.1"/>
</dbReference>
<dbReference type="InterPro" id="IPR013321">
    <property type="entry name" value="Arc_rbn_hlx_hlx"/>
</dbReference>
<dbReference type="InterPro" id="IPR005569">
    <property type="entry name" value="Arc_DNA-bd_dom"/>
</dbReference>
<reference evidence="2" key="1">
    <citation type="submission" date="2013-07" db="EMBL/GenBank/DDBJ databases">
        <title>Sub-species coevolution in mutualistic symbiosis.</title>
        <authorList>
            <person name="Murfin K."/>
            <person name="Klassen J."/>
            <person name="Lee M."/>
            <person name="Forst S."/>
            <person name="Stock P."/>
            <person name="Goodrich-Blair H."/>
        </authorList>
    </citation>
    <scope>NUCLEOTIDE SEQUENCE [LARGE SCALE GENOMIC DNA]</scope>
    <source>
        <strain evidence="2">Kraussei Becker Underwood</strain>
    </source>
</reference>
<evidence type="ECO:0000313" key="2">
    <source>
        <dbReference type="EMBL" id="CDH26415.1"/>
    </source>
</evidence>
<dbReference type="GO" id="GO:0006355">
    <property type="term" value="P:regulation of DNA-templated transcription"/>
    <property type="evidence" value="ECO:0007669"/>
    <property type="project" value="InterPro"/>
</dbReference>
<protein>
    <submittedName>
        <fullName evidence="2">Arc DNA binding domain protein</fullName>
    </submittedName>
</protein>
<sequence>MKKETIKQKNTRMPEELIWKIKEAAVKNRRSENQEMIIRLEKSFNEMVAQ</sequence>
<gene>
    <name evidence="2" type="ORF">XBKB1_660027</name>
</gene>
<dbReference type="Pfam" id="PF03869">
    <property type="entry name" value="Arc"/>
    <property type="match status" value="1"/>
</dbReference>
<evidence type="ECO:0000313" key="3">
    <source>
        <dbReference type="Proteomes" id="UP000028493"/>
    </source>
</evidence>
<dbReference type="InterPro" id="IPR010985">
    <property type="entry name" value="Ribbon_hlx_hlx"/>
</dbReference>
<comment type="caution">
    <text evidence="2">The sequence shown here is derived from an EMBL/GenBank/DDBJ whole genome shotgun (WGS) entry which is preliminary data.</text>
</comment>
<evidence type="ECO:0000259" key="1">
    <source>
        <dbReference type="Pfam" id="PF03869"/>
    </source>
</evidence>
<dbReference type="Proteomes" id="UP000028493">
    <property type="component" value="Unassembled WGS sequence"/>
</dbReference>
<organism evidence="2 3">
    <name type="scientific">Xenorhabdus bovienii str. kraussei Becker Underwood</name>
    <dbReference type="NCBI Taxonomy" id="1398204"/>
    <lineage>
        <taxon>Bacteria</taxon>
        <taxon>Pseudomonadati</taxon>
        <taxon>Pseudomonadota</taxon>
        <taxon>Gammaproteobacteria</taxon>
        <taxon>Enterobacterales</taxon>
        <taxon>Morganellaceae</taxon>
        <taxon>Xenorhabdus</taxon>
    </lineage>
</organism>
<feature type="domain" description="Arc-like DNA binding" evidence="1">
    <location>
        <begin position="8"/>
        <end position="45"/>
    </location>
</feature>
<dbReference type="AlphaFoldDB" id="A0A077PQ24"/>
<name>A0A077PQ24_XENBV</name>
<accession>A0A077PQ24</accession>
<dbReference type="SUPFAM" id="SSF47598">
    <property type="entry name" value="Ribbon-helix-helix"/>
    <property type="match status" value="1"/>
</dbReference>